<reference evidence="2" key="1">
    <citation type="submission" date="2023-07" db="EMBL/GenBank/DDBJ databases">
        <authorList>
            <consortium name="AG Swart"/>
            <person name="Singh M."/>
            <person name="Singh A."/>
            <person name="Seah K."/>
            <person name="Emmerich C."/>
        </authorList>
    </citation>
    <scope>NUCLEOTIDE SEQUENCE</scope>
    <source>
        <strain evidence="2">DP1</strain>
    </source>
</reference>
<accession>A0AAD1XWD1</accession>
<keyword evidence="1" id="KW-0812">Transmembrane</keyword>
<dbReference type="AlphaFoldDB" id="A0AAD1XWD1"/>
<evidence type="ECO:0000313" key="3">
    <source>
        <dbReference type="Proteomes" id="UP001295684"/>
    </source>
</evidence>
<evidence type="ECO:0000256" key="1">
    <source>
        <dbReference type="SAM" id="Phobius"/>
    </source>
</evidence>
<gene>
    <name evidence="2" type="ORF">ECRASSUSDP1_LOCUS21506</name>
</gene>
<keyword evidence="1" id="KW-0472">Membrane</keyword>
<sequence length="814" mass="93680">MKILIYSSCRELSKTKAFEKAVLAAFQELNIKNTCPFEVVKRDKHNVDDYLFETGTDFANPDAIKKFEAIDVVFMVGDPSQLPWQHKNAKTAILFKMAKAKKLLFVSGTGVNFLVYYCATSFANLHVLNNNEKGTPLDKIHQFEITEKCIESTSDRRIGRIPVFLDSSTGDYYKYKQQKDEWVSIGNVGMHNPQSSSSKVNYSSLIEQKQKSKDSYSSDGISQYSKNICKVKKEYSQNYLFASVENEFALPPSYGWVPHPTNITNINHVLNNYTVLASCENQPLVLFHLNTVGTHFVVDQRFPATYQILRNFIFNCYNTLFAKKEDSRVKVDHTEKYLVEYQRLSSSPEVNKSALQRIQMSRILTPDLKKNYTFKEGKKSQKHLRNQATFTKSFMHSGMSSSKRFGILVVENNSINKSAIKATHCSSLTKISKSDIVSDISNCYGSVRIAKPSQRRQTSSIGMQQISSALSNRVRNFSTRSSRTKSQLFTKCSKKFEDNKNCLSQTRLDQKRFQEFKADLTKKIIKDESNIDVSNLLDNTSVPESIKIEVEEKKNARKPKLKLSKTNKNQVKRRIKLSLASIESKIQQINQRDICSASPNRKFCKRSSKNQKKCSVIDISITSNGLCDLSHDERRSILIDRLNQNSIRAKKRNLSNKKINEIFEENYLLENLLMNPPEQNIPKTEKNDKKCRKNGKIKIKLLPGHLKMNQSLKKLYNSVCKNKKTLKPKFYSRYKDFEAMPQYDFDKPVVRCSGPYEVKEQKQPFKRFVTAFAPRNYTPSEGLCVNRDPSDPPMLHKFRDIVKQKWVHSDGFKI</sequence>
<name>A0AAD1XWD1_EUPCR</name>
<feature type="transmembrane region" description="Helical" evidence="1">
    <location>
        <begin position="103"/>
        <end position="123"/>
    </location>
</feature>
<keyword evidence="3" id="KW-1185">Reference proteome</keyword>
<dbReference type="EMBL" id="CAMPGE010021989">
    <property type="protein sequence ID" value="CAI2380079.1"/>
    <property type="molecule type" value="Genomic_DNA"/>
</dbReference>
<organism evidence="2 3">
    <name type="scientific">Euplotes crassus</name>
    <dbReference type="NCBI Taxonomy" id="5936"/>
    <lineage>
        <taxon>Eukaryota</taxon>
        <taxon>Sar</taxon>
        <taxon>Alveolata</taxon>
        <taxon>Ciliophora</taxon>
        <taxon>Intramacronucleata</taxon>
        <taxon>Spirotrichea</taxon>
        <taxon>Hypotrichia</taxon>
        <taxon>Euplotida</taxon>
        <taxon>Euplotidae</taxon>
        <taxon>Moneuplotes</taxon>
    </lineage>
</organism>
<protein>
    <submittedName>
        <fullName evidence="2">Uncharacterized protein</fullName>
    </submittedName>
</protein>
<dbReference type="Proteomes" id="UP001295684">
    <property type="component" value="Unassembled WGS sequence"/>
</dbReference>
<evidence type="ECO:0000313" key="2">
    <source>
        <dbReference type="EMBL" id="CAI2380079.1"/>
    </source>
</evidence>
<keyword evidence="1" id="KW-1133">Transmembrane helix</keyword>
<proteinExistence type="predicted"/>
<comment type="caution">
    <text evidence="2">The sequence shown here is derived from an EMBL/GenBank/DDBJ whole genome shotgun (WGS) entry which is preliminary data.</text>
</comment>